<sequence length="110" mass="12145">MLPIHWCTGKARSGHWATGMLRPGVNKITDDADELPAFDDFPAEHWIQLRNTNRIEPASTTIRLRATVTEGDGRAAAALAMVFKLVESARQQWRAVNAPRLAERPEGVAA</sequence>
<dbReference type="PATRIC" id="fig|146537.3.peg.6920"/>
<reference evidence="1" key="1">
    <citation type="journal article" date="2015" name="Genome Announc.">
        <title>Draft Genome Sequence of Thiostrepton-Producing Streptomyces azureus ATCC 14921.</title>
        <authorList>
            <person name="Sakihara K."/>
            <person name="Maeda J."/>
            <person name="Tashiro K."/>
            <person name="Fujino Y."/>
            <person name="Kuhara S."/>
            <person name="Ohshima T."/>
            <person name="Ogata S."/>
            <person name="Doi K."/>
        </authorList>
    </citation>
    <scope>NUCLEOTIDE SEQUENCE [LARGE SCALE GENOMIC DNA]</scope>
    <source>
        <strain evidence="1">ATCC14921</strain>
    </source>
</reference>
<evidence type="ECO:0000313" key="2">
    <source>
        <dbReference type="Proteomes" id="UP000053859"/>
    </source>
</evidence>
<dbReference type="RefSeq" id="WP_174523381.1">
    <property type="nucleotide sequence ID" value="NZ_DF968383.1"/>
</dbReference>
<dbReference type="AlphaFoldDB" id="A0A0K8PVI0"/>
<organism evidence="1 2">
    <name type="scientific">Streptomyces azureus</name>
    <dbReference type="NCBI Taxonomy" id="146537"/>
    <lineage>
        <taxon>Bacteria</taxon>
        <taxon>Bacillati</taxon>
        <taxon>Actinomycetota</taxon>
        <taxon>Actinomycetes</taxon>
        <taxon>Kitasatosporales</taxon>
        <taxon>Streptomycetaceae</taxon>
        <taxon>Streptomyces</taxon>
    </lineage>
</organism>
<gene>
    <name evidence="1" type="ORF">SAZU_6591</name>
</gene>
<evidence type="ECO:0000313" key="1">
    <source>
        <dbReference type="EMBL" id="GAP51718.1"/>
    </source>
</evidence>
<keyword evidence="2" id="KW-1185">Reference proteome</keyword>
<dbReference type="Proteomes" id="UP000053859">
    <property type="component" value="Unassembled WGS sequence"/>
</dbReference>
<protein>
    <submittedName>
        <fullName evidence="1">Transposase</fullName>
    </submittedName>
</protein>
<proteinExistence type="predicted"/>
<dbReference type="EMBL" id="DF968383">
    <property type="protein sequence ID" value="GAP51718.1"/>
    <property type="molecule type" value="Genomic_DNA"/>
</dbReference>
<accession>A0A0K8PVI0</accession>
<name>A0A0K8PVI0_STRAJ</name>